<name>A0A8J7MC75_9BACT</name>
<feature type="transmembrane region" description="Helical" evidence="1">
    <location>
        <begin position="30"/>
        <end position="50"/>
    </location>
</feature>
<keyword evidence="1" id="KW-1133">Transmembrane helix</keyword>
<keyword evidence="1" id="KW-0472">Membrane</keyword>
<keyword evidence="3" id="KW-1185">Reference proteome</keyword>
<sequence length="381" mass="42371">MNKILLVPSYLWKNTLNRWQEHPASPLTKVFIPALLSLLAILVLVFFSALEDKLTEELSKRSIRTITVTETVRNLNAQNQLLASAHENEIWQQIAPEINSTTLLRPFSSAELLAGRRVPVFTSHGNIAGLPDLLADNKPQIYILSNSSADQYLTEFKLHDKTLYAKPGLMPDWLSSTIRDDMVIYAPLSLLHPLLLKGYSSTTLITAPNSREVAKTKNIVDAFFRAENRTVQVDSSVDILKAIHDLETAQIKIRAIIIVFVAIILALILGNISVLEYEKEAYLYALLRSFGATRKQIIAHGFIENLILVSSGIYLTANTWRLLLEQARPYIPPELPLQAVSQLNIKNADIIALSIAMVSGAVLATIPVILGLRKPTGKILQ</sequence>
<dbReference type="EMBL" id="JAENIM010000008">
    <property type="protein sequence ID" value="MBK1789757.1"/>
    <property type="molecule type" value="Genomic_DNA"/>
</dbReference>
<dbReference type="AlphaFoldDB" id="A0A8J7MC75"/>
<accession>A0A8J7MC75</accession>
<comment type="caution">
    <text evidence="2">The sequence shown here is derived from an EMBL/GenBank/DDBJ whole genome shotgun (WGS) entry which is preliminary data.</text>
</comment>
<protein>
    <submittedName>
        <fullName evidence="2">Uncharacterized protein</fullName>
    </submittedName>
</protein>
<evidence type="ECO:0000313" key="3">
    <source>
        <dbReference type="Proteomes" id="UP000624703"/>
    </source>
</evidence>
<organism evidence="2 3">
    <name type="scientific">Persicirhabdus sediminis</name>
    <dbReference type="NCBI Taxonomy" id="454144"/>
    <lineage>
        <taxon>Bacteria</taxon>
        <taxon>Pseudomonadati</taxon>
        <taxon>Verrucomicrobiota</taxon>
        <taxon>Verrucomicrobiia</taxon>
        <taxon>Verrucomicrobiales</taxon>
        <taxon>Verrucomicrobiaceae</taxon>
        <taxon>Persicirhabdus</taxon>
    </lineage>
</organism>
<dbReference type="Proteomes" id="UP000624703">
    <property type="component" value="Unassembled WGS sequence"/>
</dbReference>
<dbReference type="RefSeq" id="WP_200309800.1">
    <property type="nucleotide sequence ID" value="NZ_JAENIM010000008.1"/>
</dbReference>
<proteinExistence type="predicted"/>
<feature type="transmembrane region" description="Helical" evidence="1">
    <location>
        <begin position="255"/>
        <end position="274"/>
    </location>
</feature>
<evidence type="ECO:0000256" key="1">
    <source>
        <dbReference type="SAM" id="Phobius"/>
    </source>
</evidence>
<reference evidence="2" key="1">
    <citation type="submission" date="2021-01" db="EMBL/GenBank/DDBJ databases">
        <title>Modified the classification status of verrucomicrobia.</title>
        <authorList>
            <person name="Feng X."/>
        </authorList>
    </citation>
    <scope>NUCLEOTIDE SEQUENCE</scope>
    <source>
        <strain evidence="2">_KCTC 22039</strain>
    </source>
</reference>
<gene>
    <name evidence="2" type="ORF">JIN82_01165</name>
</gene>
<keyword evidence="1" id="KW-0812">Transmembrane</keyword>
<feature type="transmembrane region" description="Helical" evidence="1">
    <location>
        <begin position="350"/>
        <end position="372"/>
    </location>
</feature>
<evidence type="ECO:0000313" key="2">
    <source>
        <dbReference type="EMBL" id="MBK1789757.1"/>
    </source>
</evidence>